<comment type="caution">
    <text evidence="5">The sequence shown here is derived from an EMBL/GenBank/DDBJ whole genome shotgun (WGS) entry which is preliminary data.</text>
</comment>
<accession>A0A1Y3UEM8</accession>
<name>A0A1Y3UEM8_9ACTN</name>
<dbReference type="Gene3D" id="3.30.450.40">
    <property type="match status" value="1"/>
</dbReference>
<dbReference type="eggNOG" id="COG2208">
    <property type="taxonomic scope" value="Bacteria"/>
</dbReference>
<evidence type="ECO:0000256" key="1">
    <source>
        <dbReference type="ARBA" id="ARBA00022801"/>
    </source>
</evidence>
<dbReference type="InterPro" id="IPR035965">
    <property type="entry name" value="PAS-like_dom_sf"/>
</dbReference>
<evidence type="ECO:0000256" key="2">
    <source>
        <dbReference type="SAM" id="MobiDB-lite"/>
    </source>
</evidence>
<dbReference type="InterPro" id="IPR052016">
    <property type="entry name" value="Bact_Sigma-Reg"/>
</dbReference>
<sequence>MDATGRDELSDLPRLAELTSDAIIACSTDGTIYQVNSRLVALTGEEANRLIETDVKDLLFSSSFERAADHKLPFSLDGKDCPLMLKLADGSFIPVLVRAIQVTPSERLRKRLLKRASGKGHVLLTLRSLEERYAHDRQMRRVLSELQAANKRLSGTLSVIMSTVGAENLPSLLDTVLNKLVDALDADGSTIYFAEGGGFKLRGISRSLELDYVPEFIPFGAGVPTYVTRKGSSCRLTIIRSGEGSGTNAGSLYDLDARCGRNLRAHYMPPFKTLIAVPVFFGTQILGVIELGWKRPTASRAYDVNVIEVVCDYLSIELMSLATSMRSQRTAELSRSLNHVRDVVYGAEGDIGLIWAETITEVRRVLSCHVCPVVSNPRTGQLEIDFEGGSRVALPGDIDQLFFSATAPAARMNQEPRDYFAHAAGEFRSDGTELEYVRITRIERMSRMGTWLSSQGLPDQGVFFEMRGDLTFGSVDAGATPLGEHADRDAAEASRAAEAGDTGASEGLDEALQTAQGAGSALAPRSPGLAPNTFLLLRDDSQEPIDDMEFDYLVRLAHEFELRLRDATQSKEDRRIAQTLQAGMRSSLGAVPGIVSDSLYSSATQQALVGGDFYTLIRLPDDRAVMILGDVSGKGIEAASMSALVKTALSAYAWEGLSPVRMVRSLNAMLMNFSRVETFATMFVAKLDLRRGRATYCSAGHPPTMLAHVGGDAGAAPTGDGEALSGGEAAPCEVELLSEQSGVVGAFEDMAFKSGSFTFARGDVLFMYTDGAIEARSASGEFFGERRLRDIILANARFGADGLCQRVLDELDSFTDSSLEDDIALVALEFQGPERSGFQHAATEGGAR</sequence>
<dbReference type="eggNOG" id="COG2203">
    <property type="taxonomic scope" value="Bacteria"/>
</dbReference>
<dbReference type="Proteomes" id="UP000196560">
    <property type="component" value="Unassembled WGS sequence"/>
</dbReference>
<dbReference type="STRING" id="1118060.GCA_000311845_01329"/>
<feature type="domain" description="GAF" evidence="3">
    <location>
        <begin position="168"/>
        <end position="328"/>
    </location>
</feature>
<keyword evidence="1" id="KW-0378">Hydrolase</keyword>
<evidence type="ECO:0000259" key="4">
    <source>
        <dbReference type="SMART" id="SM00331"/>
    </source>
</evidence>
<reference evidence="6" key="1">
    <citation type="submission" date="2017-04" db="EMBL/GenBank/DDBJ databases">
        <title>Function of individual gut microbiota members based on whole genome sequencing of pure cultures obtained from chicken caecum.</title>
        <authorList>
            <person name="Medvecky M."/>
            <person name="Cejkova D."/>
            <person name="Polansky O."/>
            <person name="Karasova D."/>
            <person name="Kubasova T."/>
            <person name="Cizek A."/>
            <person name="Rychlik I."/>
        </authorList>
    </citation>
    <scope>NUCLEOTIDE SEQUENCE [LARGE SCALE GENOMIC DNA]</scope>
    <source>
        <strain evidence="6">An70</strain>
    </source>
</reference>
<dbReference type="PANTHER" id="PTHR43156:SF2">
    <property type="entry name" value="STAGE II SPORULATION PROTEIN E"/>
    <property type="match status" value="1"/>
</dbReference>
<dbReference type="InterPro" id="IPR003018">
    <property type="entry name" value="GAF"/>
</dbReference>
<dbReference type="Pfam" id="PF13185">
    <property type="entry name" value="GAF_2"/>
    <property type="match status" value="1"/>
</dbReference>
<dbReference type="Gene3D" id="3.60.40.10">
    <property type="entry name" value="PPM-type phosphatase domain"/>
    <property type="match status" value="1"/>
</dbReference>
<proteinExistence type="predicted"/>
<dbReference type="InterPro" id="IPR036457">
    <property type="entry name" value="PPM-type-like_dom_sf"/>
</dbReference>
<dbReference type="InterPro" id="IPR001932">
    <property type="entry name" value="PPM-type_phosphatase-like_dom"/>
</dbReference>
<evidence type="ECO:0000313" key="5">
    <source>
        <dbReference type="EMBL" id="OUN43840.1"/>
    </source>
</evidence>
<dbReference type="Pfam" id="PF07228">
    <property type="entry name" value="SpoIIE"/>
    <property type="match status" value="1"/>
</dbReference>
<evidence type="ECO:0000313" key="6">
    <source>
        <dbReference type="Proteomes" id="UP000196560"/>
    </source>
</evidence>
<dbReference type="GO" id="GO:0016791">
    <property type="term" value="F:phosphatase activity"/>
    <property type="evidence" value="ECO:0007669"/>
    <property type="project" value="TreeGrafter"/>
</dbReference>
<evidence type="ECO:0000259" key="3">
    <source>
        <dbReference type="SMART" id="SM00065"/>
    </source>
</evidence>
<dbReference type="PANTHER" id="PTHR43156">
    <property type="entry name" value="STAGE II SPORULATION PROTEIN E-RELATED"/>
    <property type="match status" value="1"/>
</dbReference>
<organism evidence="5 6">
    <name type="scientific">Enorma massiliensis</name>
    <dbReference type="NCBI Taxonomy" id="1472761"/>
    <lineage>
        <taxon>Bacteria</taxon>
        <taxon>Bacillati</taxon>
        <taxon>Actinomycetota</taxon>
        <taxon>Coriobacteriia</taxon>
        <taxon>Coriobacteriales</taxon>
        <taxon>Coriobacteriaceae</taxon>
        <taxon>Enorma</taxon>
    </lineage>
</organism>
<feature type="region of interest" description="Disordered" evidence="2">
    <location>
        <begin position="478"/>
        <end position="504"/>
    </location>
</feature>
<feature type="domain" description="PPM-type phosphatase" evidence="4">
    <location>
        <begin position="591"/>
        <end position="830"/>
    </location>
</feature>
<dbReference type="SMART" id="SM00065">
    <property type="entry name" value="GAF"/>
    <property type="match status" value="1"/>
</dbReference>
<dbReference type="AlphaFoldDB" id="A0A1Y3UEM8"/>
<dbReference type="InterPro" id="IPR029016">
    <property type="entry name" value="GAF-like_dom_sf"/>
</dbReference>
<dbReference type="Gene3D" id="3.30.450.20">
    <property type="entry name" value="PAS domain"/>
    <property type="match status" value="1"/>
</dbReference>
<dbReference type="RefSeq" id="WP_087186123.1">
    <property type="nucleotide sequence ID" value="NZ_NFHO01000003.1"/>
</dbReference>
<gene>
    <name evidence="5" type="ORF">B5G21_03920</name>
</gene>
<dbReference type="SMART" id="SM00331">
    <property type="entry name" value="PP2C_SIG"/>
    <property type="match status" value="1"/>
</dbReference>
<protein>
    <submittedName>
        <fullName evidence="5">Protein serine phosphatase</fullName>
    </submittedName>
</protein>
<dbReference type="SUPFAM" id="SSF55785">
    <property type="entry name" value="PYP-like sensor domain (PAS domain)"/>
    <property type="match status" value="1"/>
</dbReference>
<dbReference type="EMBL" id="NFHO01000003">
    <property type="protein sequence ID" value="OUN43840.1"/>
    <property type="molecule type" value="Genomic_DNA"/>
</dbReference>
<dbReference type="SUPFAM" id="SSF55781">
    <property type="entry name" value="GAF domain-like"/>
    <property type="match status" value="1"/>
</dbReference>
<keyword evidence="6" id="KW-1185">Reference proteome</keyword>